<sequence>MGQSGTAGSSI</sequence>
<name>A0AAV0GTA8_9ROSI</name>
<dbReference type="EMBL" id="CAMGYJ010000002">
    <property type="protein sequence ID" value="CAI0376266.1"/>
    <property type="molecule type" value="Genomic_DNA"/>
</dbReference>
<dbReference type="Proteomes" id="UP001154282">
    <property type="component" value="Unassembled WGS sequence"/>
</dbReference>
<keyword evidence="2" id="KW-1185">Reference proteome</keyword>
<proteinExistence type="predicted"/>
<reference evidence="1" key="1">
    <citation type="submission" date="2022-08" db="EMBL/GenBank/DDBJ databases">
        <authorList>
            <person name="Gutierrez-Valencia J."/>
        </authorList>
    </citation>
    <scope>NUCLEOTIDE SEQUENCE</scope>
</reference>
<protein>
    <submittedName>
        <fullName evidence="1">Uncharacterized protein</fullName>
    </submittedName>
</protein>
<evidence type="ECO:0000313" key="1">
    <source>
        <dbReference type="EMBL" id="CAI0376266.1"/>
    </source>
</evidence>
<comment type="caution">
    <text evidence="1">The sequence shown here is derived from an EMBL/GenBank/DDBJ whole genome shotgun (WGS) entry which is preliminary data.</text>
</comment>
<accession>A0AAV0GTA8</accession>
<organism evidence="1 2">
    <name type="scientific">Linum tenue</name>
    <dbReference type="NCBI Taxonomy" id="586396"/>
    <lineage>
        <taxon>Eukaryota</taxon>
        <taxon>Viridiplantae</taxon>
        <taxon>Streptophyta</taxon>
        <taxon>Embryophyta</taxon>
        <taxon>Tracheophyta</taxon>
        <taxon>Spermatophyta</taxon>
        <taxon>Magnoliopsida</taxon>
        <taxon>eudicotyledons</taxon>
        <taxon>Gunneridae</taxon>
        <taxon>Pentapetalae</taxon>
        <taxon>rosids</taxon>
        <taxon>fabids</taxon>
        <taxon>Malpighiales</taxon>
        <taxon>Linaceae</taxon>
        <taxon>Linum</taxon>
    </lineage>
</organism>
<evidence type="ECO:0000313" key="2">
    <source>
        <dbReference type="Proteomes" id="UP001154282"/>
    </source>
</evidence>
<gene>
    <name evidence="1" type="ORF">LITE_LOCUS933</name>
</gene>